<sequence>MNDEAAVRSLFDSTLTAWNSGDAEAYGNAFTEDADYVIFTGTHYRGRQVIVEMHAALWRRYLKGSRLLGHVTDVHFVTDDVAVVTSVGRVLKSRFSRRKPDKAQTFVAVRREGAWKFAAFQNTTRRPLLEWISARSDPHLAPNTPPIPATLSRPKTS</sequence>
<gene>
    <name evidence="2" type="ORF">GCM10009539_34300</name>
</gene>
<dbReference type="Gene3D" id="3.10.450.50">
    <property type="match status" value="1"/>
</dbReference>
<dbReference type="InterPro" id="IPR037401">
    <property type="entry name" value="SnoaL-like"/>
</dbReference>
<evidence type="ECO:0000313" key="3">
    <source>
        <dbReference type="Proteomes" id="UP001500967"/>
    </source>
</evidence>
<evidence type="ECO:0000313" key="2">
    <source>
        <dbReference type="EMBL" id="GAA0246079.1"/>
    </source>
</evidence>
<reference evidence="2 3" key="1">
    <citation type="journal article" date="2019" name="Int. J. Syst. Evol. Microbiol.">
        <title>The Global Catalogue of Microorganisms (GCM) 10K type strain sequencing project: providing services to taxonomists for standard genome sequencing and annotation.</title>
        <authorList>
            <consortium name="The Broad Institute Genomics Platform"/>
            <consortium name="The Broad Institute Genome Sequencing Center for Infectious Disease"/>
            <person name="Wu L."/>
            <person name="Ma J."/>
        </authorList>
    </citation>
    <scope>NUCLEOTIDE SEQUENCE [LARGE SCALE GENOMIC DNA]</scope>
    <source>
        <strain evidence="2 3">JCM 10425</strain>
    </source>
</reference>
<dbReference type="RefSeq" id="WP_344649831.1">
    <property type="nucleotide sequence ID" value="NZ_BAAAGX010000014.1"/>
</dbReference>
<dbReference type="InterPro" id="IPR032710">
    <property type="entry name" value="NTF2-like_dom_sf"/>
</dbReference>
<dbReference type="Proteomes" id="UP001500967">
    <property type="component" value="Unassembled WGS sequence"/>
</dbReference>
<proteinExistence type="predicted"/>
<organism evidence="2 3">
    <name type="scientific">Cryptosporangium japonicum</name>
    <dbReference type="NCBI Taxonomy" id="80872"/>
    <lineage>
        <taxon>Bacteria</taxon>
        <taxon>Bacillati</taxon>
        <taxon>Actinomycetota</taxon>
        <taxon>Actinomycetes</taxon>
        <taxon>Cryptosporangiales</taxon>
        <taxon>Cryptosporangiaceae</taxon>
        <taxon>Cryptosporangium</taxon>
    </lineage>
</organism>
<evidence type="ECO:0000259" key="1">
    <source>
        <dbReference type="Pfam" id="PF13577"/>
    </source>
</evidence>
<dbReference type="EMBL" id="BAAAGX010000014">
    <property type="protein sequence ID" value="GAA0246079.1"/>
    <property type="molecule type" value="Genomic_DNA"/>
</dbReference>
<dbReference type="SUPFAM" id="SSF54427">
    <property type="entry name" value="NTF2-like"/>
    <property type="match status" value="1"/>
</dbReference>
<comment type="caution">
    <text evidence="2">The sequence shown here is derived from an EMBL/GenBank/DDBJ whole genome shotgun (WGS) entry which is preliminary data.</text>
</comment>
<accession>A0ABN0UCR2</accession>
<name>A0ABN0UCR2_9ACTN</name>
<keyword evidence="3" id="KW-1185">Reference proteome</keyword>
<dbReference type="Pfam" id="PF13577">
    <property type="entry name" value="SnoaL_4"/>
    <property type="match status" value="1"/>
</dbReference>
<dbReference type="NCBIfam" id="TIGR02246">
    <property type="entry name" value="SgcJ/EcaC family oxidoreductase"/>
    <property type="match status" value="1"/>
</dbReference>
<protein>
    <recommendedName>
        <fullName evidence="1">SnoaL-like domain-containing protein</fullName>
    </recommendedName>
</protein>
<feature type="domain" description="SnoaL-like" evidence="1">
    <location>
        <begin position="2"/>
        <end position="119"/>
    </location>
</feature>
<dbReference type="InterPro" id="IPR011944">
    <property type="entry name" value="Steroid_delta5-4_isomerase"/>
</dbReference>